<comment type="caution">
    <text evidence="2">The sequence shown here is derived from an EMBL/GenBank/DDBJ whole genome shotgun (WGS) entry which is preliminary data.</text>
</comment>
<accession>W7QHN3</accession>
<dbReference type="Pfam" id="PF22480">
    <property type="entry name" value="DUF6984"/>
    <property type="match status" value="1"/>
</dbReference>
<evidence type="ECO:0000313" key="3">
    <source>
        <dbReference type="Proteomes" id="UP000019276"/>
    </source>
</evidence>
<dbReference type="RefSeq" id="WP_035013433.1">
    <property type="nucleotide sequence ID" value="NZ_ARZY01000005.1"/>
</dbReference>
<keyword evidence="3" id="KW-1185">Reference proteome</keyword>
<dbReference type="Proteomes" id="UP000019276">
    <property type="component" value="Unassembled WGS sequence"/>
</dbReference>
<dbReference type="PATRIC" id="fig|1328313.3.peg.916"/>
<reference evidence="2 3" key="1">
    <citation type="journal article" date="2014" name="Genome Announc.">
        <title>Draft Genome Sequence of the Agar-Degrading Bacterium Catenovulum sp. Strain DS-2, Isolated from Intestines of Haliotis diversicolor.</title>
        <authorList>
            <person name="Shan D."/>
            <person name="Li X."/>
            <person name="Gu Z."/>
            <person name="Wei G."/>
            <person name="Gao Z."/>
            <person name="Shao Z."/>
        </authorList>
    </citation>
    <scope>NUCLEOTIDE SEQUENCE [LARGE SCALE GENOMIC DNA]</scope>
    <source>
        <strain evidence="2 3">DS-2</strain>
    </source>
</reference>
<name>W7QHN3_9ALTE</name>
<evidence type="ECO:0000313" key="2">
    <source>
        <dbReference type="EMBL" id="EWH11391.1"/>
    </source>
</evidence>
<gene>
    <name evidence="2" type="ORF">DS2_04430</name>
</gene>
<dbReference type="AlphaFoldDB" id="W7QHN3"/>
<organism evidence="2 3">
    <name type="scientific">Catenovulum agarivorans DS-2</name>
    <dbReference type="NCBI Taxonomy" id="1328313"/>
    <lineage>
        <taxon>Bacteria</taxon>
        <taxon>Pseudomonadati</taxon>
        <taxon>Pseudomonadota</taxon>
        <taxon>Gammaproteobacteria</taxon>
        <taxon>Alteromonadales</taxon>
        <taxon>Alteromonadaceae</taxon>
        <taxon>Catenovulum</taxon>
    </lineage>
</organism>
<evidence type="ECO:0000259" key="1">
    <source>
        <dbReference type="Pfam" id="PF22480"/>
    </source>
</evidence>
<feature type="domain" description="DUF6984" evidence="1">
    <location>
        <begin position="1"/>
        <end position="94"/>
    </location>
</feature>
<dbReference type="EMBL" id="ARZY01000005">
    <property type="protein sequence ID" value="EWH11391.1"/>
    <property type="molecule type" value="Genomic_DNA"/>
</dbReference>
<dbReference type="eggNOG" id="ENOG50330TP">
    <property type="taxonomic scope" value="Bacteria"/>
</dbReference>
<dbReference type="InterPro" id="IPR054253">
    <property type="entry name" value="DUF6984"/>
</dbReference>
<protein>
    <recommendedName>
        <fullName evidence="1">DUF6984 domain-containing protein</fullName>
    </recommendedName>
</protein>
<sequence length="98" mass="11039">MRKLTPKEAEIINKLVTLAKLKIDTKNLLVRPLNDGGMGSLALGENYDKRMFGKQAAEFIFKDLDDTLISAALNLDLQGNLYELDLWKVDFSPTQVLQ</sequence>
<proteinExistence type="predicted"/>